<feature type="region of interest" description="Disordered" evidence="1">
    <location>
        <begin position="388"/>
        <end position="418"/>
    </location>
</feature>
<feature type="region of interest" description="Disordered" evidence="1">
    <location>
        <begin position="177"/>
        <end position="271"/>
    </location>
</feature>
<reference evidence="2 3" key="1">
    <citation type="journal article" date="2017" name="Curr. Biol.">
        <title>Genome architecture and evolution of a unichromosomal asexual nematode.</title>
        <authorList>
            <person name="Fradin H."/>
            <person name="Zegar C."/>
            <person name="Gutwein M."/>
            <person name="Lucas J."/>
            <person name="Kovtun M."/>
            <person name="Corcoran D."/>
            <person name="Baugh L.R."/>
            <person name="Kiontke K."/>
            <person name="Gunsalus K."/>
            <person name="Fitch D.H."/>
            <person name="Piano F."/>
        </authorList>
    </citation>
    <scope>NUCLEOTIDE SEQUENCE [LARGE SCALE GENOMIC DNA]</scope>
    <source>
        <strain evidence="2">PF1309</strain>
    </source>
</reference>
<protein>
    <submittedName>
        <fullName evidence="2">Uncharacterized protein</fullName>
    </submittedName>
</protein>
<keyword evidence="3" id="KW-1185">Reference proteome</keyword>
<dbReference type="EMBL" id="LIAE01010466">
    <property type="protein sequence ID" value="PAV60493.1"/>
    <property type="molecule type" value="Genomic_DNA"/>
</dbReference>
<organism evidence="2 3">
    <name type="scientific">Diploscapter pachys</name>
    <dbReference type="NCBI Taxonomy" id="2018661"/>
    <lineage>
        <taxon>Eukaryota</taxon>
        <taxon>Metazoa</taxon>
        <taxon>Ecdysozoa</taxon>
        <taxon>Nematoda</taxon>
        <taxon>Chromadorea</taxon>
        <taxon>Rhabditida</taxon>
        <taxon>Rhabditina</taxon>
        <taxon>Rhabditomorpha</taxon>
        <taxon>Rhabditoidea</taxon>
        <taxon>Rhabditidae</taxon>
        <taxon>Diploscapter</taxon>
    </lineage>
</organism>
<dbReference type="AlphaFoldDB" id="A0A2A2JFI7"/>
<evidence type="ECO:0000313" key="2">
    <source>
        <dbReference type="EMBL" id="PAV60493.1"/>
    </source>
</evidence>
<feature type="compositionally biased region" description="Basic and acidic residues" evidence="1">
    <location>
        <begin position="400"/>
        <end position="410"/>
    </location>
</feature>
<proteinExistence type="predicted"/>
<feature type="region of interest" description="Disordered" evidence="1">
    <location>
        <begin position="1"/>
        <end position="34"/>
    </location>
</feature>
<gene>
    <name evidence="2" type="ORF">WR25_10618</name>
</gene>
<accession>A0A2A2JFI7</accession>
<dbReference type="Proteomes" id="UP000218231">
    <property type="component" value="Unassembled WGS sequence"/>
</dbReference>
<evidence type="ECO:0000256" key="1">
    <source>
        <dbReference type="SAM" id="MobiDB-lite"/>
    </source>
</evidence>
<feature type="compositionally biased region" description="Low complexity" evidence="1">
    <location>
        <begin position="213"/>
        <end position="230"/>
    </location>
</feature>
<comment type="caution">
    <text evidence="2">The sequence shown here is derived from an EMBL/GenBank/DDBJ whole genome shotgun (WGS) entry which is preliminary data.</text>
</comment>
<name>A0A2A2JFI7_9BILA</name>
<evidence type="ECO:0000313" key="3">
    <source>
        <dbReference type="Proteomes" id="UP000218231"/>
    </source>
</evidence>
<sequence>MNSDDNNNPLLELTPAGEQHTARINEDDSGIPKIPTVPQFSRQMVKANKRGLERYLTMNPSQRDAQYTKFLMQSVIDSLPVFEDKKIIRQGLNVEELARIIENGARVSDGANSNNSGRRLLQVEWILQDIDAWIDRDYSATTRQRIMPPTAGYTLLKKNEESGDGSESDERVAFLAPDGIDSSSSDYPLIHTSPRTRDRSDGGEDGQLDDSLSPEPSETYNESNNENSRISSEDKPLIEPVPSTSNNNPHSVAEKSTEDGAPNINNDPASVELLGVPDITDPEPNRLALQKDLKLIREYIESPSKRKKLFVEMMTIVASVQRYQSQNVVVRRSFNTERLELMLRNAEDKEQSTGTSTSNDPVVDQQMLELLQLLEKDINIWLKQNVDPKSRSDPTYSTSDRLRDCEEGHPNRQCTSSECQRINRPDNSYSVMPVFLAHEYRNDRPLFGLVDDYERELRKRTRDRVMEIRGYLTELFNVPENARGLQWSTNTMNLLVEYVPTLQMFQVEGISLRDIPLYVMRRILDDGADDMIHGNNAIFPLPDIVDFIIENINLWLAANPIIENRVNHQQLQNAEGGEDGERIPEIPDDEHDEAVIALPMNRPLNIMAVDMTGIADDSSNEAVNARCTNSEKIVYFGIFVVVAFWVGYQIF</sequence>